<proteinExistence type="inferred from homology"/>
<sequence>MKENNNTWYVYIILCEDNCYYTGITNDLINRFTKHKNGKGANYTRSHKPLKFLSAWEVDSVNTALSIERYIKSVNKKIKVLFLENNRLLKQYYIKHIKNKGKRDYNNISVRSVSKKKLNSINILLNN</sequence>
<dbReference type="SUPFAM" id="SSF82771">
    <property type="entry name" value="GIY-YIG endonuclease"/>
    <property type="match status" value="1"/>
</dbReference>
<evidence type="ECO:0000313" key="4">
    <source>
        <dbReference type="Proteomes" id="UP001175147"/>
    </source>
</evidence>
<accession>A0ABT8YXS1</accession>
<evidence type="ECO:0000259" key="2">
    <source>
        <dbReference type="PROSITE" id="PS50164"/>
    </source>
</evidence>
<dbReference type="InterPro" id="IPR050190">
    <property type="entry name" value="UPF0213_domain"/>
</dbReference>
<dbReference type="PANTHER" id="PTHR34477">
    <property type="entry name" value="UPF0213 PROTEIN YHBQ"/>
    <property type="match status" value="1"/>
</dbReference>
<dbReference type="PROSITE" id="PS50164">
    <property type="entry name" value="GIY_YIG"/>
    <property type="match status" value="1"/>
</dbReference>
<dbReference type="PANTHER" id="PTHR34477:SF1">
    <property type="entry name" value="UPF0213 PROTEIN YHBQ"/>
    <property type="match status" value="1"/>
</dbReference>
<comment type="caution">
    <text evidence="3">The sequence shown here is derived from an EMBL/GenBank/DDBJ whole genome shotgun (WGS) entry which is preliminary data.</text>
</comment>
<organism evidence="3 4">
    <name type="scientific">Brachyspira innocens</name>
    <dbReference type="NCBI Taxonomy" id="13264"/>
    <lineage>
        <taxon>Bacteria</taxon>
        <taxon>Pseudomonadati</taxon>
        <taxon>Spirochaetota</taxon>
        <taxon>Spirochaetia</taxon>
        <taxon>Brachyspirales</taxon>
        <taxon>Brachyspiraceae</taxon>
        <taxon>Brachyspira</taxon>
    </lineage>
</organism>
<dbReference type="InterPro" id="IPR000305">
    <property type="entry name" value="GIY-YIG_endonuc"/>
</dbReference>
<dbReference type="Proteomes" id="UP001175147">
    <property type="component" value="Unassembled WGS sequence"/>
</dbReference>
<evidence type="ECO:0000256" key="1">
    <source>
        <dbReference type="ARBA" id="ARBA00007435"/>
    </source>
</evidence>
<dbReference type="RefSeq" id="WP_020005739.1">
    <property type="nucleotide sequence ID" value="NZ_JAUPBL010000015.1"/>
</dbReference>
<dbReference type="Gene3D" id="3.40.1440.10">
    <property type="entry name" value="GIY-YIG endonuclease"/>
    <property type="match status" value="1"/>
</dbReference>
<keyword evidence="4" id="KW-1185">Reference proteome</keyword>
<gene>
    <name evidence="3" type="ORF">Q5M86_07670</name>
</gene>
<evidence type="ECO:0000313" key="3">
    <source>
        <dbReference type="EMBL" id="MDO7020649.1"/>
    </source>
</evidence>
<dbReference type="EMBL" id="JAUPBM010000087">
    <property type="protein sequence ID" value="MDO7020649.1"/>
    <property type="molecule type" value="Genomic_DNA"/>
</dbReference>
<protein>
    <submittedName>
        <fullName evidence="3">GIY-YIG nuclease family protein</fullName>
    </submittedName>
</protein>
<dbReference type="InterPro" id="IPR035901">
    <property type="entry name" value="GIY-YIG_endonuc_sf"/>
</dbReference>
<feature type="domain" description="GIY-YIG" evidence="2">
    <location>
        <begin position="6"/>
        <end position="81"/>
    </location>
</feature>
<dbReference type="Pfam" id="PF01541">
    <property type="entry name" value="GIY-YIG"/>
    <property type="match status" value="1"/>
</dbReference>
<dbReference type="CDD" id="cd10456">
    <property type="entry name" value="GIY-YIG_UPF0213"/>
    <property type="match status" value="1"/>
</dbReference>
<reference evidence="3" key="1">
    <citation type="submission" date="2023-07" db="EMBL/GenBank/DDBJ databases">
        <title>Mucosal microbiota of week-old chicken and adult hens.</title>
        <authorList>
            <person name="Volf J."/>
            <person name="Karasova D."/>
            <person name="Crhanova M."/>
            <person name="Faldynova M."/>
            <person name="Prikrylova H."/>
            <person name="Zeman M."/>
            <person name="Babak V."/>
            <person name="Rajova J."/>
            <person name="Rychlik I."/>
        </authorList>
    </citation>
    <scope>NUCLEOTIDE SEQUENCE</scope>
    <source>
        <strain evidence="3">ET902</strain>
    </source>
</reference>
<comment type="similarity">
    <text evidence="1">Belongs to the UPF0213 family.</text>
</comment>
<name>A0ABT8YXS1_9SPIR</name>